<gene>
    <name evidence="1" type="ORF">KDK95_33360</name>
</gene>
<accession>A0A941EGU9</accession>
<dbReference type="Proteomes" id="UP000676325">
    <property type="component" value="Unassembled WGS sequence"/>
</dbReference>
<sequence>MNDEVRDRAATMPIEGARAFLEVMAAAELNPWEVELAPDEKRTRNMPTVHFGPHGEGMVTYLIYEPDRQLLVTDVTWVG</sequence>
<organism evidence="1 2">
    <name type="scientific">Actinospica acidithermotolerans</name>
    <dbReference type="NCBI Taxonomy" id="2828514"/>
    <lineage>
        <taxon>Bacteria</taxon>
        <taxon>Bacillati</taxon>
        <taxon>Actinomycetota</taxon>
        <taxon>Actinomycetes</taxon>
        <taxon>Catenulisporales</taxon>
        <taxon>Actinospicaceae</taxon>
        <taxon>Actinospica</taxon>
    </lineage>
</organism>
<dbReference type="EMBL" id="JAGSOH010000201">
    <property type="protein sequence ID" value="MBR7831242.1"/>
    <property type="molecule type" value="Genomic_DNA"/>
</dbReference>
<keyword evidence="2" id="KW-1185">Reference proteome</keyword>
<protein>
    <submittedName>
        <fullName evidence="1">Uncharacterized protein</fullName>
    </submittedName>
</protein>
<name>A0A941EGU9_9ACTN</name>
<comment type="caution">
    <text evidence="1">The sequence shown here is derived from an EMBL/GenBank/DDBJ whole genome shotgun (WGS) entry which is preliminary data.</text>
</comment>
<proteinExistence type="predicted"/>
<dbReference type="AlphaFoldDB" id="A0A941EGU9"/>
<evidence type="ECO:0000313" key="1">
    <source>
        <dbReference type="EMBL" id="MBR7831242.1"/>
    </source>
</evidence>
<dbReference type="RefSeq" id="WP_212522356.1">
    <property type="nucleotide sequence ID" value="NZ_JAGSOH010000201.1"/>
</dbReference>
<evidence type="ECO:0000313" key="2">
    <source>
        <dbReference type="Proteomes" id="UP000676325"/>
    </source>
</evidence>
<reference evidence="1" key="1">
    <citation type="submission" date="2021-04" db="EMBL/GenBank/DDBJ databases">
        <title>Genome based classification of Actinospica acidithermotolerans sp. nov., an actinobacterium isolated from an Indonesian hot spring.</title>
        <authorList>
            <person name="Kusuma A.B."/>
            <person name="Putra K.E."/>
            <person name="Nafisah S."/>
            <person name="Loh J."/>
            <person name="Nouioui I."/>
            <person name="Goodfellow M."/>
        </authorList>
    </citation>
    <scope>NUCLEOTIDE SEQUENCE</scope>
    <source>
        <strain evidence="1">MGRD01-02</strain>
    </source>
</reference>